<dbReference type="GO" id="GO:0046677">
    <property type="term" value="P:response to antibiotic"/>
    <property type="evidence" value="ECO:0007669"/>
    <property type="project" value="UniProtKB-ARBA"/>
</dbReference>
<dbReference type="EMBL" id="WTYJ01000001">
    <property type="protein sequence ID" value="MXO97690.1"/>
    <property type="molecule type" value="Genomic_DNA"/>
</dbReference>
<dbReference type="FunFam" id="2.40.30.170:FF:000003">
    <property type="entry name" value="Multidrug resistance protein A"/>
    <property type="match status" value="1"/>
</dbReference>
<dbReference type="OrthoDB" id="9811754at2"/>
<keyword evidence="8 10" id="KW-0472">Membrane</keyword>
<proteinExistence type="inferred from homology"/>
<feature type="domain" description="Multidrug resistance protein MdtA-like barrel-sandwich hybrid" evidence="12">
    <location>
        <begin position="63"/>
        <end position="277"/>
    </location>
</feature>
<keyword evidence="3" id="KW-0813">Transport</keyword>
<evidence type="ECO:0000256" key="2">
    <source>
        <dbReference type="ARBA" id="ARBA00009477"/>
    </source>
</evidence>
<sequence>MADQTIPSGNADATETGANSGLRRRLFIIFAVVLTLAAAIVLIWQLAFAGGSVSTDNAYVNAEVAQITPAVAGPVAQVLVQNTAEVKAGDVLVRIDDADARIALARAEAELARAERGYRNTAQTGESLLATADARASDIGAAQAQLRVSQANFDRAKVDYDRRKTLSETGAVSGDELTAATNALRNAQASLALAQAQVTQAQANRSAAQRQASASLALTRGTTEQSSPEVLAARAARDQAQLDLDRTVIRAPFDGVIAQRQVQVGQRVAAGTPMMTLVPLNRLYVDANFKEGQLRNVRPGQTAEITSDLYGGDVVYHGRVVGLGGGTGSAFALIPAQNATGNWIKVVQRLPVRIELDPRELAAHPLRVGLSMDVRVDVRADVSGK</sequence>
<dbReference type="Proteomes" id="UP000469430">
    <property type="component" value="Unassembled WGS sequence"/>
</dbReference>
<keyword evidence="4" id="KW-1003">Cell membrane</keyword>
<dbReference type="InterPro" id="IPR050739">
    <property type="entry name" value="MFP"/>
</dbReference>
<name>A0A6I4TRC8_9SPHN</name>
<evidence type="ECO:0000256" key="1">
    <source>
        <dbReference type="ARBA" id="ARBA00004377"/>
    </source>
</evidence>
<dbReference type="GO" id="GO:0015721">
    <property type="term" value="P:bile acid and bile salt transport"/>
    <property type="evidence" value="ECO:0007669"/>
    <property type="project" value="UniProtKB-ARBA"/>
</dbReference>
<evidence type="ECO:0000256" key="3">
    <source>
        <dbReference type="ARBA" id="ARBA00022448"/>
    </source>
</evidence>
<evidence type="ECO:0000256" key="5">
    <source>
        <dbReference type="ARBA" id="ARBA00022519"/>
    </source>
</evidence>
<dbReference type="PANTHER" id="PTHR30386">
    <property type="entry name" value="MEMBRANE FUSION SUBUNIT OF EMRAB-TOLC MULTIDRUG EFFLUX PUMP"/>
    <property type="match status" value="1"/>
</dbReference>
<evidence type="ECO:0000256" key="9">
    <source>
        <dbReference type="SAM" id="Coils"/>
    </source>
</evidence>
<dbReference type="Gene3D" id="2.40.50.100">
    <property type="match status" value="1"/>
</dbReference>
<dbReference type="Gene3D" id="1.10.287.470">
    <property type="entry name" value="Helix hairpin bin"/>
    <property type="match status" value="1"/>
</dbReference>
<dbReference type="SUPFAM" id="SSF111369">
    <property type="entry name" value="HlyD-like secretion proteins"/>
    <property type="match status" value="2"/>
</dbReference>
<accession>A0A6I4TRC8</accession>
<dbReference type="RefSeq" id="WP_161389400.1">
    <property type="nucleotide sequence ID" value="NZ_JBHSCP010000001.1"/>
</dbReference>
<keyword evidence="6 10" id="KW-0812">Transmembrane</keyword>
<protein>
    <submittedName>
        <fullName evidence="14">HlyD family efflux transporter periplasmic adaptor subunit</fullName>
    </submittedName>
</protein>
<keyword evidence="15" id="KW-1185">Reference proteome</keyword>
<evidence type="ECO:0000256" key="10">
    <source>
        <dbReference type="SAM" id="Phobius"/>
    </source>
</evidence>
<feature type="coiled-coil region" evidence="9">
    <location>
        <begin position="177"/>
        <end position="211"/>
    </location>
</feature>
<dbReference type="PANTHER" id="PTHR30386:SF19">
    <property type="entry name" value="MULTIDRUG EXPORT PROTEIN EMRA-RELATED"/>
    <property type="match status" value="1"/>
</dbReference>
<feature type="transmembrane region" description="Helical" evidence="10">
    <location>
        <begin position="26"/>
        <end position="47"/>
    </location>
</feature>
<keyword evidence="7 10" id="KW-1133">Transmembrane helix</keyword>
<evidence type="ECO:0000259" key="13">
    <source>
        <dbReference type="Pfam" id="PF25963"/>
    </source>
</evidence>
<evidence type="ECO:0000256" key="8">
    <source>
        <dbReference type="ARBA" id="ARBA00023136"/>
    </source>
</evidence>
<dbReference type="Pfam" id="PF25963">
    <property type="entry name" value="Beta-barrel_AAEA"/>
    <property type="match status" value="1"/>
</dbReference>
<feature type="domain" description="Multidrug resistance protein MdtA-like alpha-helical hairpin" evidence="11">
    <location>
        <begin position="141"/>
        <end position="204"/>
    </location>
</feature>
<comment type="caution">
    <text evidence="14">The sequence shown here is derived from an EMBL/GenBank/DDBJ whole genome shotgun (WGS) entry which is preliminary data.</text>
</comment>
<dbReference type="Pfam" id="PF25876">
    <property type="entry name" value="HH_MFP_RND"/>
    <property type="match status" value="1"/>
</dbReference>
<comment type="similarity">
    <text evidence="2">Belongs to the membrane fusion protein (MFP) (TC 8.A.1) family.</text>
</comment>
<organism evidence="14 15">
    <name type="scientific">Croceibacterium xixiisoli</name>
    <dbReference type="NCBI Taxonomy" id="1476466"/>
    <lineage>
        <taxon>Bacteria</taxon>
        <taxon>Pseudomonadati</taxon>
        <taxon>Pseudomonadota</taxon>
        <taxon>Alphaproteobacteria</taxon>
        <taxon>Sphingomonadales</taxon>
        <taxon>Erythrobacteraceae</taxon>
        <taxon>Croceibacterium</taxon>
    </lineage>
</organism>
<dbReference type="InterPro" id="IPR058634">
    <property type="entry name" value="AaeA-lik-b-barrel"/>
</dbReference>
<dbReference type="GO" id="GO:1990961">
    <property type="term" value="P:xenobiotic detoxification by transmembrane export across the plasma membrane"/>
    <property type="evidence" value="ECO:0007669"/>
    <property type="project" value="UniProtKB-ARBA"/>
</dbReference>
<evidence type="ECO:0000259" key="11">
    <source>
        <dbReference type="Pfam" id="PF25876"/>
    </source>
</evidence>
<evidence type="ECO:0000313" key="15">
    <source>
        <dbReference type="Proteomes" id="UP000469430"/>
    </source>
</evidence>
<feature type="coiled-coil region" evidence="9">
    <location>
        <begin position="95"/>
        <end position="124"/>
    </location>
</feature>
<dbReference type="Gene3D" id="2.40.30.170">
    <property type="match status" value="1"/>
</dbReference>
<keyword evidence="9" id="KW-0175">Coiled coil</keyword>
<dbReference type="GO" id="GO:0005886">
    <property type="term" value="C:plasma membrane"/>
    <property type="evidence" value="ECO:0007669"/>
    <property type="project" value="UniProtKB-SubCell"/>
</dbReference>
<keyword evidence="5" id="KW-0997">Cell inner membrane</keyword>
<gene>
    <name evidence="14" type="ORF">GRI97_01640</name>
</gene>
<feature type="domain" description="p-hydroxybenzoic acid efflux pump subunit AaeA-like beta-barrel" evidence="13">
    <location>
        <begin position="283"/>
        <end position="361"/>
    </location>
</feature>
<evidence type="ECO:0000256" key="4">
    <source>
        <dbReference type="ARBA" id="ARBA00022475"/>
    </source>
</evidence>
<dbReference type="InterPro" id="IPR058625">
    <property type="entry name" value="MdtA-like_BSH"/>
</dbReference>
<evidence type="ECO:0000256" key="6">
    <source>
        <dbReference type="ARBA" id="ARBA00022692"/>
    </source>
</evidence>
<dbReference type="InterPro" id="IPR058624">
    <property type="entry name" value="MdtA-like_HH"/>
</dbReference>
<reference evidence="14 15" key="1">
    <citation type="submission" date="2019-12" db="EMBL/GenBank/DDBJ databases">
        <title>Genomic-based taxomic classification of the family Erythrobacteraceae.</title>
        <authorList>
            <person name="Xu L."/>
        </authorList>
    </citation>
    <scope>NUCLEOTIDE SEQUENCE [LARGE SCALE GENOMIC DNA]</scope>
    <source>
        <strain evidence="14 15">S36</strain>
    </source>
</reference>
<dbReference type="Pfam" id="PF25917">
    <property type="entry name" value="BSH_RND"/>
    <property type="match status" value="1"/>
</dbReference>
<evidence type="ECO:0000313" key="14">
    <source>
        <dbReference type="EMBL" id="MXO97690.1"/>
    </source>
</evidence>
<dbReference type="AlphaFoldDB" id="A0A6I4TRC8"/>
<evidence type="ECO:0000259" key="12">
    <source>
        <dbReference type="Pfam" id="PF25917"/>
    </source>
</evidence>
<comment type="subcellular location">
    <subcellularLocation>
        <location evidence="1">Cell inner membrane</location>
        <topology evidence="1">Single-pass membrane protein</topology>
    </subcellularLocation>
</comment>
<evidence type="ECO:0000256" key="7">
    <source>
        <dbReference type="ARBA" id="ARBA00022989"/>
    </source>
</evidence>